<dbReference type="EMBL" id="MG012795">
    <property type="protein sequence ID" value="AUL80294.1"/>
    <property type="molecule type" value="Genomic_DNA"/>
</dbReference>
<organism evidence="1">
    <name type="scientific">Vaccinia virus</name>
    <name type="common">VACV</name>
    <name type="synonym">Orthopoxvirus vaccinia</name>
    <dbReference type="NCBI Taxonomy" id="10245"/>
    <lineage>
        <taxon>Viruses</taxon>
        <taxon>Varidnaviria</taxon>
        <taxon>Bamfordvirae</taxon>
        <taxon>Nucleocytoviricota</taxon>
        <taxon>Pokkesviricetes</taxon>
        <taxon>Chitovirales</taxon>
        <taxon>Poxviridae</taxon>
        <taxon>Chordopoxvirinae</taxon>
        <taxon>Orthopoxvirus</taxon>
    </lineage>
</organism>
<name>A0A2I6J1G0_VACCV</name>
<protein>
    <submittedName>
        <fullName evidence="1">Uncharacterized protein</fullName>
    </submittedName>
</protein>
<dbReference type="SUPFAM" id="SSF64484">
    <property type="entry name" value="beta and beta-prime subunits of DNA dependent RNA-polymerase"/>
    <property type="match status" value="1"/>
</dbReference>
<accession>A0A2I6J1G0</accession>
<sequence length="142" mass="15747">MIEIHNVKVTPPDYSPIIASINGKSYDALATFTVNIFKEVMTKEGISITNISSYEGKDSHLIKIPLLIGYGNKNPLDTAKYLVPNVIGGVFIDKQSVEKVGINLVEKITTSPKFRAVKPNSFTFSFSSVSPPNILPTRYRHY</sequence>
<dbReference type="Proteomes" id="UP000270450">
    <property type="component" value="Segment"/>
</dbReference>
<reference evidence="1" key="1">
    <citation type="journal article" date="2018" name="Emerg. Infect. Dis.">
        <title>Ocular Vaccinia Infection in Dairy Worker, Brazil.</title>
        <authorList>
            <person name="Teixeira Lima M."/>
            <person name="Pereira Oliveira G."/>
            <person name="Bretas de Oliveira D."/>
            <person name="Mesquita Vaz S."/>
            <person name="de Souza Trindade G."/>
            <person name="Santos Abrahao J."/>
            <person name="Geessien Kroon E."/>
        </authorList>
    </citation>
    <scope>NUCLEOTIDE SEQUENCE [LARGE SCALE GENOMIC DNA]</scope>
    <source>
        <strain evidence="1">CEyV1</strain>
    </source>
</reference>
<evidence type="ECO:0000313" key="1">
    <source>
        <dbReference type="EMBL" id="AUL80294.1"/>
    </source>
</evidence>
<proteinExistence type="predicted"/>